<gene>
    <name evidence="1" type="ORF">J1N35_008236</name>
</gene>
<reference evidence="1 2" key="1">
    <citation type="journal article" date="2021" name="Plant Biotechnol. J.">
        <title>Multi-omics assisted identification of the key and species-specific regulatory components of drought-tolerant mechanisms in Gossypium stocksii.</title>
        <authorList>
            <person name="Yu D."/>
            <person name="Ke L."/>
            <person name="Zhang D."/>
            <person name="Wu Y."/>
            <person name="Sun Y."/>
            <person name="Mei J."/>
            <person name="Sun J."/>
            <person name="Sun Y."/>
        </authorList>
    </citation>
    <scope>NUCLEOTIDE SEQUENCE [LARGE SCALE GENOMIC DNA]</scope>
    <source>
        <strain evidence="2">cv. E1</strain>
        <tissue evidence="1">Leaf</tissue>
    </source>
</reference>
<evidence type="ECO:0000313" key="1">
    <source>
        <dbReference type="EMBL" id="KAH1114858.1"/>
    </source>
</evidence>
<dbReference type="OrthoDB" id="10455386at2759"/>
<proteinExistence type="predicted"/>
<organism evidence="1 2">
    <name type="scientific">Gossypium stocksii</name>
    <dbReference type="NCBI Taxonomy" id="47602"/>
    <lineage>
        <taxon>Eukaryota</taxon>
        <taxon>Viridiplantae</taxon>
        <taxon>Streptophyta</taxon>
        <taxon>Embryophyta</taxon>
        <taxon>Tracheophyta</taxon>
        <taxon>Spermatophyta</taxon>
        <taxon>Magnoliopsida</taxon>
        <taxon>eudicotyledons</taxon>
        <taxon>Gunneridae</taxon>
        <taxon>Pentapetalae</taxon>
        <taxon>rosids</taxon>
        <taxon>malvids</taxon>
        <taxon>Malvales</taxon>
        <taxon>Malvaceae</taxon>
        <taxon>Malvoideae</taxon>
        <taxon>Gossypium</taxon>
    </lineage>
</organism>
<keyword evidence="2" id="KW-1185">Reference proteome</keyword>
<comment type="caution">
    <text evidence="1">The sequence shown here is derived from an EMBL/GenBank/DDBJ whole genome shotgun (WGS) entry which is preliminary data.</text>
</comment>
<name>A0A9D3WA09_9ROSI</name>
<dbReference type="EMBL" id="JAIQCV010000003">
    <property type="protein sequence ID" value="KAH1114858.1"/>
    <property type="molecule type" value="Genomic_DNA"/>
</dbReference>
<accession>A0A9D3WA09</accession>
<evidence type="ECO:0000313" key="2">
    <source>
        <dbReference type="Proteomes" id="UP000828251"/>
    </source>
</evidence>
<sequence>MEGLACKVVTERQSSKTTQAKLKKNILLHTQVTGGPFNAHKVDFDALNRVDMSELGFGLLCPLGVA</sequence>
<dbReference type="AlphaFoldDB" id="A0A9D3WA09"/>
<protein>
    <submittedName>
        <fullName evidence="1">Uncharacterized protein</fullName>
    </submittedName>
</protein>
<dbReference type="Proteomes" id="UP000828251">
    <property type="component" value="Unassembled WGS sequence"/>
</dbReference>